<evidence type="ECO:0000313" key="2">
    <source>
        <dbReference type="Proteomes" id="UP000050741"/>
    </source>
</evidence>
<proteinExistence type="predicted"/>
<reference evidence="2" key="1">
    <citation type="submission" date="2014-05" db="EMBL/GenBank/DDBJ databases">
        <title>The genome and life-stage specific transcriptomes of Globodera pallida elucidate key aspects of plant parasitism by a cyst nematode.</title>
        <authorList>
            <person name="Cotton J.A."/>
            <person name="Lilley C.J."/>
            <person name="Jones L.M."/>
            <person name="Kikuchi T."/>
            <person name="Reid A.J."/>
            <person name="Thorpe P."/>
            <person name="Tsai I.J."/>
            <person name="Beasley H."/>
            <person name="Blok V."/>
            <person name="Cock P.J.A."/>
            <person name="Van den Akker S.E."/>
            <person name="Holroyd N."/>
            <person name="Hunt M."/>
            <person name="Mantelin S."/>
            <person name="Naghra H."/>
            <person name="Pain A."/>
            <person name="Palomares-Rius J.E."/>
            <person name="Zarowiecki M."/>
            <person name="Berriman M."/>
            <person name="Jones J.T."/>
            <person name="Urwin P.E."/>
        </authorList>
    </citation>
    <scope>NUCLEOTIDE SEQUENCE [LARGE SCALE GENOMIC DNA]</scope>
    <source>
        <strain evidence="2">Lindley</strain>
    </source>
</reference>
<feature type="compositionally biased region" description="Low complexity" evidence="1">
    <location>
        <begin position="65"/>
        <end position="97"/>
    </location>
</feature>
<keyword evidence="2" id="KW-1185">Reference proteome</keyword>
<organism evidence="2 3">
    <name type="scientific">Globodera pallida</name>
    <name type="common">Potato cyst nematode worm</name>
    <name type="synonym">Heterodera pallida</name>
    <dbReference type="NCBI Taxonomy" id="36090"/>
    <lineage>
        <taxon>Eukaryota</taxon>
        <taxon>Metazoa</taxon>
        <taxon>Ecdysozoa</taxon>
        <taxon>Nematoda</taxon>
        <taxon>Chromadorea</taxon>
        <taxon>Rhabditida</taxon>
        <taxon>Tylenchina</taxon>
        <taxon>Tylenchomorpha</taxon>
        <taxon>Tylenchoidea</taxon>
        <taxon>Heteroderidae</taxon>
        <taxon>Heteroderinae</taxon>
        <taxon>Globodera</taxon>
    </lineage>
</organism>
<feature type="region of interest" description="Disordered" evidence="1">
    <location>
        <begin position="65"/>
        <end position="121"/>
    </location>
</feature>
<reference evidence="3" key="2">
    <citation type="submission" date="2016-06" db="UniProtKB">
        <authorList>
            <consortium name="WormBaseParasite"/>
        </authorList>
    </citation>
    <scope>IDENTIFICATION</scope>
</reference>
<protein>
    <submittedName>
        <fullName evidence="3">SWIRM-assoc_1 domain-containing protein</fullName>
    </submittedName>
</protein>
<dbReference type="AlphaFoldDB" id="A0A183BT78"/>
<dbReference type="WBParaSite" id="GPLIN_000381400">
    <property type="protein sequence ID" value="GPLIN_000381400"/>
    <property type="gene ID" value="GPLIN_000381400"/>
</dbReference>
<dbReference type="Proteomes" id="UP000050741">
    <property type="component" value="Unassembled WGS sequence"/>
</dbReference>
<name>A0A183BT78_GLOPA</name>
<evidence type="ECO:0000313" key="3">
    <source>
        <dbReference type="WBParaSite" id="GPLIN_000381400"/>
    </source>
</evidence>
<accession>A0A183BT78</accession>
<sequence>MNGGEPTIPNSLSQKFEQFRRVSKELEEGLKIELMQKDRKISELEALTVKLGGVAKTATQLVTTALPPTKAPPAKVVPQQKTAPVPKTKPKPVSESSSSDDDVPPTKAPPAKVVPQQKVMN</sequence>
<evidence type="ECO:0000256" key="1">
    <source>
        <dbReference type="SAM" id="MobiDB-lite"/>
    </source>
</evidence>